<sequence>MAFIALHRPVASDARLERLHLFAGRHLGEEEFDRQQAYADARILPLLSPAIAASPTLPLPPSGSQHDGQVGIAYGLTLETPVSSRPSAAVLASSEHLVVNVGLGVTGKGHTVSISRPLRANWQAIIDDYLTRTATTDATGVYYLVLRQSQSTLDSPAVDPCQRAEFDPTRDSRLVTLSSIELRRIAIAPALVTSTPPEQLQNWIVAERVDSAFLAGFPHALPLAMVAVSTTPGATPAEDTHAVEWVSVAAGRYEATPHSGYRALMNQVHEAMEGAMARFANLPPPPDNTTTTPLETFLDSELTLDFLPAAGKLPLRWLQASDSLTPSLLWLPNHLGIDMVPVPSNTVHDLMRRHLPRRAVDLRTPTGDRLRLLLSINEAQYRPDLLDIPPIDEKLAEDTHRFYMRAYRAWHRWRQQFDVLYHVHPSFEPPLDAPDDVIEHAVLDPEQFKQMDLPKPTLPPLTPEALFNNVRQRALSEFGASPAPYPYDLPNPTPPQVYTDWLVNVDGSSVPPPVPEPDEDGLVVQYAVALVELESIENQIRAIRTRLEKTRDLVLLQRQQLDTQTVALASLAGGVAGDGNGLQVARWLPYASLNTNIVPQELDLATAPQANSPQANAAATELTAERALEAENLSLNANALMLEANFANSFATNTLTQSFAARQPIMMATYGQSTPMKANFAQQQFSQNLLASALNNNAKAKQSYLTRKPQTYSAFELGINKKRLDLLANLSKAPISKPAFQPKEFRFGVLDHISPEINEYQKAYYGMQDLLSTLSDLFDATDATALRTKLRAILSDTALKDPSALEEDITAEANRLLSTLPSPQPAFEKIRGLVASQYRYGALFNAGKILTQWIALCEARYNNIERKLQGKLREHTRQLAHIDKLSGLVRVARETLENLDRFFDEQVGDYGVAQRLIEEDWRRAYDEHQERSRLLTTAVEGLYYVRERATPITQALTDPLKLRHSHPGDFVPGCDINGDAEVPDELNDFMDTLIELPMDDWAVLQPLKPKLPPFHRFEFLNQLRYARFHARPKRAMAFQPASTQNGLVHDNHHQGLAFRASDTLHARLQVVHQQTATLLHHWSARALPIVQSAGYQSTQRLQQDAAKVLSLEDLLSQGRGPLRREAQMLHRKLEQCVGCLLENLALLPGSLRLNWGQLAESDRLKVDNVAYWPGLDTAEQDDFVVTRTLSELIAWLFKQLADDAEAESIAAVRNVVRAVLIYASLGDPQEIVRGQVFLPPKRARVGERFRVKLNRRLLQGAQLTLLDDQQQVAAELTVEDDDNDTTEVRITHLVIPNFAITSHTAVVGRRQ</sequence>
<protein>
    <submittedName>
        <fullName evidence="1">Uncharacterized protein</fullName>
    </submittedName>
</protein>
<comment type="caution">
    <text evidence="1">The sequence shown here is derived from an EMBL/GenBank/DDBJ whole genome shotgun (WGS) entry which is preliminary data.</text>
</comment>
<proteinExistence type="predicted"/>
<gene>
    <name evidence="1" type="ORF">GCM10007877_35540</name>
</gene>
<dbReference type="Proteomes" id="UP001156870">
    <property type="component" value="Unassembled WGS sequence"/>
</dbReference>
<dbReference type="EMBL" id="BSPD01000091">
    <property type="protein sequence ID" value="GLS27835.1"/>
    <property type="molecule type" value="Genomic_DNA"/>
</dbReference>
<name>A0AA37TDJ8_9GAMM</name>
<dbReference type="RefSeq" id="WP_232595204.1">
    <property type="nucleotide sequence ID" value="NZ_BSPD01000091.1"/>
</dbReference>
<evidence type="ECO:0000313" key="1">
    <source>
        <dbReference type="EMBL" id="GLS27835.1"/>
    </source>
</evidence>
<evidence type="ECO:0000313" key="2">
    <source>
        <dbReference type="Proteomes" id="UP001156870"/>
    </source>
</evidence>
<organism evidence="1 2">
    <name type="scientific">Marinibactrum halimedae</name>
    <dbReference type="NCBI Taxonomy" id="1444977"/>
    <lineage>
        <taxon>Bacteria</taxon>
        <taxon>Pseudomonadati</taxon>
        <taxon>Pseudomonadota</taxon>
        <taxon>Gammaproteobacteria</taxon>
        <taxon>Cellvibrionales</taxon>
        <taxon>Cellvibrionaceae</taxon>
        <taxon>Marinibactrum</taxon>
    </lineage>
</organism>
<keyword evidence="2" id="KW-1185">Reference proteome</keyword>
<reference evidence="1 2" key="1">
    <citation type="journal article" date="2014" name="Int. J. Syst. Evol. Microbiol.">
        <title>Complete genome sequence of Corynebacterium casei LMG S-19264T (=DSM 44701T), isolated from a smear-ripened cheese.</title>
        <authorList>
            <consortium name="US DOE Joint Genome Institute (JGI-PGF)"/>
            <person name="Walter F."/>
            <person name="Albersmeier A."/>
            <person name="Kalinowski J."/>
            <person name="Ruckert C."/>
        </authorList>
    </citation>
    <scope>NUCLEOTIDE SEQUENCE [LARGE SCALE GENOMIC DNA]</scope>
    <source>
        <strain evidence="1 2">NBRC 110095</strain>
    </source>
</reference>
<accession>A0AA37TDJ8</accession>